<feature type="domain" description="HTH crp-type" evidence="1">
    <location>
        <begin position="66"/>
        <end position="140"/>
    </location>
</feature>
<sequence>MDLHALVLERLDHSVIAQGDCKVQFVDQQQLRKITNDFPHLTRLFWMLTLIDAKIHRAWLAAAATLRTNERIAHFLCELYTRYATIGFVKNGSFEMPLQQKDMERLFGFSRSHVNRAVQELRARGLIDWSRDQVTVHDLDNLKIYGKFDADYLEIVSARR</sequence>
<dbReference type="Gene3D" id="2.60.120.10">
    <property type="entry name" value="Jelly Rolls"/>
    <property type="match status" value="1"/>
</dbReference>
<dbReference type="AlphaFoldDB" id="A0A2T6AJI1"/>
<comment type="caution">
    <text evidence="2">The sequence shown here is derived from an EMBL/GenBank/DDBJ whole genome shotgun (WGS) entry which is preliminary data.</text>
</comment>
<dbReference type="PROSITE" id="PS51063">
    <property type="entry name" value="HTH_CRP_2"/>
    <property type="match status" value="1"/>
</dbReference>
<evidence type="ECO:0000313" key="3">
    <source>
        <dbReference type="Proteomes" id="UP000244069"/>
    </source>
</evidence>
<dbReference type="InterPro" id="IPR012318">
    <property type="entry name" value="HTH_CRP"/>
</dbReference>
<dbReference type="EMBL" id="QBKN01000023">
    <property type="protein sequence ID" value="PTX43926.1"/>
    <property type="molecule type" value="Genomic_DNA"/>
</dbReference>
<evidence type="ECO:0000313" key="2">
    <source>
        <dbReference type="EMBL" id="PTX43926.1"/>
    </source>
</evidence>
<organism evidence="2 3">
    <name type="scientific">Allosediminivita pacifica</name>
    <dbReference type="NCBI Taxonomy" id="1267769"/>
    <lineage>
        <taxon>Bacteria</taxon>
        <taxon>Pseudomonadati</taxon>
        <taxon>Pseudomonadota</taxon>
        <taxon>Alphaproteobacteria</taxon>
        <taxon>Rhodobacterales</taxon>
        <taxon>Paracoccaceae</taxon>
        <taxon>Allosediminivita</taxon>
    </lineage>
</organism>
<name>A0A2T6AJI1_9RHOB</name>
<dbReference type="GO" id="GO:0003677">
    <property type="term" value="F:DNA binding"/>
    <property type="evidence" value="ECO:0007669"/>
    <property type="project" value="InterPro"/>
</dbReference>
<reference evidence="2 3" key="1">
    <citation type="submission" date="2018-04" db="EMBL/GenBank/DDBJ databases">
        <title>Genomic Encyclopedia of Archaeal and Bacterial Type Strains, Phase II (KMG-II): from individual species to whole genera.</title>
        <authorList>
            <person name="Goeker M."/>
        </authorList>
    </citation>
    <scope>NUCLEOTIDE SEQUENCE [LARGE SCALE GENOMIC DNA]</scope>
    <source>
        <strain evidence="2 3">DSM 29329</strain>
    </source>
</reference>
<dbReference type="InterPro" id="IPR014710">
    <property type="entry name" value="RmlC-like_jellyroll"/>
</dbReference>
<dbReference type="Pfam" id="PF13545">
    <property type="entry name" value="HTH_Crp_2"/>
    <property type="match status" value="1"/>
</dbReference>
<dbReference type="GO" id="GO:0006355">
    <property type="term" value="P:regulation of DNA-templated transcription"/>
    <property type="evidence" value="ECO:0007669"/>
    <property type="project" value="InterPro"/>
</dbReference>
<dbReference type="InterPro" id="IPR036390">
    <property type="entry name" value="WH_DNA-bd_sf"/>
</dbReference>
<dbReference type="Proteomes" id="UP000244069">
    <property type="component" value="Unassembled WGS sequence"/>
</dbReference>
<accession>A0A2T6AJI1</accession>
<protein>
    <submittedName>
        <fullName evidence="2">Crp-like helix-turn-helix protein</fullName>
    </submittedName>
</protein>
<gene>
    <name evidence="2" type="ORF">C8N44_12324</name>
</gene>
<proteinExistence type="predicted"/>
<evidence type="ECO:0000259" key="1">
    <source>
        <dbReference type="PROSITE" id="PS51063"/>
    </source>
</evidence>
<dbReference type="SUPFAM" id="SSF46785">
    <property type="entry name" value="Winged helix' DNA-binding domain"/>
    <property type="match status" value="1"/>
</dbReference>
<keyword evidence="3" id="KW-1185">Reference proteome</keyword>